<proteinExistence type="predicted"/>
<evidence type="ECO:0000313" key="1">
    <source>
        <dbReference type="EMBL" id="KAA0150333.1"/>
    </source>
</evidence>
<dbReference type="Proteomes" id="UP000324907">
    <property type="component" value="Unassembled WGS sequence"/>
</dbReference>
<dbReference type="AlphaFoldDB" id="A0A5A8E849"/>
<comment type="caution">
    <text evidence="4">The sequence shown here is derived from an EMBL/GenBank/DDBJ whole genome shotgun (WGS) entry which is preliminary data.</text>
</comment>
<reference evidence="5 6" key="1">
    <citation type="submission" date="2019-07" db="EMBL/GenBank/DDBJ databases">
        <title>Genomes of Cafeteria roenbergensis.</title>
        <authorList>
            <person name="Fischer M.G."/>
            <person name="Hackl T."/>
            <person name="Roman M."/>
        </authorList>
    </citation>
    <scope>NUCLEOTIDE SEQUENCE [LARGE SCALE GENOMIC DNA]</scope>
    <source>
        <strain evidence="1 6">BVI</strain>
        <strain evidence="2 8">Cflag</strain>
        <strain evidence="4 5">E4-10P</strain>
        <strain evidence="3 7">RCC970-E3</strain>
    </source>
</reference>
<evidence type="ECO:0000313" key="4">
    <source>
        <dbReference type="EMBL" id="KAA0173679.1"/>
    </source>
</evidence>
<dbReference type="Proteomes" id="UP000325113">
    <property type="component" value="Unassembled WGS sequence"/>
</dbReference>
<evidence type="ECO:0000313" key="2">
    <source>
        <dbReference type="EMBL" id="KAA0160248.1"/>
    </source>
</evidence>
<keyword evidence="6" id="KW-1185">Reference proteome</keyword>
<organism evidence="4 5">
    <name type="scientific">Cafeteria roenbergensis</name>
    <name type="common">Marine flagellate</name>
    <dbReference type="NCBI Taxonomy" id="33653"/>
    <lineage>
        <taxon>Eukaryota</taxon>
        <taxon>Sar</taxon>
        <taxon>Stramenopiles</taxon>
        <taxon>Bigyra</taxon>
        <taxon>Opalozoa</taxon>
        <taxon>Bicosoecida</taxon>
        <taxon>Cafeteriaceae</taxon>
        <taxon>Cafeteria</taxon>
    </lineage>
</organism>
<dbReference type="EMBL" id="VLTO01000030">
    <property type="protein sequence ID" value="KAA0173679.1"/>
    <property type="molecule type" value="Genomic_DNA"/>
</dbReference>
<dbReference type="Gene3D" id="3.30.450.30">
    <property type="entry name" value="Dynein light chain 2a, cytoplasmic"/>
    <property type="match status" value="1"/>
</dbReference>
<evidence type="ECO:0000313" key="5">
    <source>
        <dbReference type="Proteomes" id="UP000322899"/>
    </source>
</evidence>
<name>A0A5A8E849_CAFRO</name>
<evidence type="ECO:0000313" key="7">
    <source>
        <dbReference type="Proteomes" id="UP000324907"/>
    </source>
</evidence>
<dbReference type="Proteomes" id="UP000323011">
    <property type="component" value="Unassembled WGS sequence"/>
</dbReference>
<dbReference type="EMBL" id="VLTM01000046">
    <property type="protein sequence ID" value="KAA0160248.1"/>
    <property type="molecule type" value="Genomic_DNA"/>
</dbReference>
<gene>
    <name evidence="4" type="ORF">FNF27_04829</name>
    <name evidence="3" type="ORF">FNF28_02975</name>
    <name evidence="1" type="ORF">FNF29_05345</name>
    <name evidence="2" type="ORF">FNF31_04414</name>
</gene>
<dbReference type="EMBL" id="VLTN01000035">
    <property type="protein sequence ID" value="KAA0150333.1"/>
    <property type="molecule type" value="Genomic_DNA"/>
</dbReference>
<evidence type="ECO:0008006" key="9">
    <source>
        <dbReference type="Google" id="ProtNLM"/>
    </source>
</evidence>
<evidence type="ECO:0000313" key="3">
    <source>
        <dbReference type="EMBL" id="KAA0166903.1"/>
    </source>
</evidence>
<evidence type="ECO:0000313" key="8">
    <source>
        <dbReference type="Proteomes" id="UP000325113"/>
    </source>
</evidence>
<sequence length="183" mass="19788">MADEFDWQGTLQLAVDTGSCYAAMAFDTEGTFYGSYPLDAEGNYKHNVWGGEYAYETNVTQEDGSEAAATVDEVENLIKLISGRKGDVPAGVGIRIDQVKYLHIKSMKSEKFSVTPPGAEEEQEITIDDTHVLRAGSKGALVMVRGGYMFICLHDASDPKQQVPGASEAICGVSYWCSGADPE</sequence>
<protein>
    <recommendedName>
        <fullName evidence="9">Profilin</fullName>
    </recommendedName>
</protein>
<accession>A0A5A8E849</accession>
<dbReference type="OrthoDB" id="10274109at2759"/>
<dbReference type="Proteomes" id="UP000322899">
    <property type="component" value="Unassembled WGS sequence"/>
</dbReference>
<dbReference type="EMBL" id="VLTL01000037">
    <property type="protein sequence ID" value="KAA0166903.1"/>
    <property type="molecule type" value="Genomic_DNA"/>
</dbReference>
<evidence type="ECO:0000313" key="6">
    <source>
        <dbReference type="Proteomes" id="UP000323011"/>
    </source>
</evidence>